<dbReference type="InterPro" id="IPR013324">
    <property type="entry name" value="RNA_pol_sigma_r3/r4-like"/>
</dbReference>
<gene>
    <name evidence="9" type="ordered locus">GAU_0527</name>
</gene>
<reference evidence="10" key="1">
    <citation type="submission" date="2006-03" db="EMBL/GenBank/DDBJ databases">
        <title>Complete genome sequence of Gemmatimonas aurantiaca T-27 that represents a novel phylum Gemmatimonadetes.</title>
        <authorList>
            <person name="Takasaki K."/>
            <person name="Ichikawa N."/>
            <person name="Miura H."/>
            <person name="Matsushita S."/>
            <person name="Watanabe Y."/>
            <person name="Oguchi A."/>
            <person name="Ankai A."/>
            <person name="Yashiro I."/>
            <person name="Takahashi M."/>
            <person name="Terui Y."/>
            <person name="Fukui S."/>
            <person name="Yokoyama H."/>
            <person name="Tanikawa S."/>
            <person name="Hanada S."/>
            <person name="Kamagata Y."/>
            <person name="Fujita N."/>
        </authorList>
    </citation>
    <scope>NUCLEOTIDE SEQUENCE [LARGE SCALE GENOMIC DNA]</scope>
    <source>
        <strain evidence="10">T-27 / DSM 14586 / JCM 11422 / NBRC 100505</strain>
    </source>
</reference>
<sequence length="187" mass="21018">MGTERPISPEALEERELVLAAQAGDNVAFAGLVRRHQRRAYAVARAIVLSHDDAEDAVQEGFLHAFRALERFRPEQAFGAWLHRIVANAALDIARRRKVRDADELPETLSSPHRDPAESDELRARLTRALDTLGERQRAVIVLHDVEGYKHAEIGTLLGIPEGTARSDLHHARAHLRRQLSNLRSEK</sequence>
<evidence type="ECO:0000313" key="10">
    <source>
        <dbReference type="Proteomes" id="UP000002209"/>
    </source>
</evidence>
<evidence type="ECO:0000256" key="2">
    <source>
        <dbReference type="ARBA" id="ARBA00023015"/>
    </source>
</evidence>
<keyword evidence="3" id="KW-0731">Sigma factor</keyword>
<dbReference type="eggNOG" id="COG1595">
    <property type="taxonomic scope" value="Bacteria"/>
</dbReference>
<dbReference type="PANTHER" id="PTHR43133">
    <property type="entry name" value="RNA POLYMERASE ECF-TYPE SIGMA FACTO"/>
    <property type="match status" value="1"/>
</dbReference>
<dbReference type="InterPro" id="IPR036388">
    <property type="entry name" value="WH-like_DNA-bd_sf"/>
</dbReference>
<dbReference type="Proteomes" id="UP000002209">
    <property type="component" value="Chromosome"/>
</dbReference>
<evidence type="ECO:0000259" key="7">
    <source>
        <dbReference type="Pfam" id="PF04542"/>
    </source>
</evidence>
<dbReference type="HOGENOM" id="CLU_047691_3_0_0"/>
<name>C1A5Q9_GEMAT</name>
<organism evidence="9 10">
    <name type="scientific">Gemmatimonas aurantiaca (strain DSM 14586 / JCM 11422 / NBRC 100505 / T-27)</name>
    <dbReference type="NCBI Taxonomy" id="379066"/>
    <lineage>
        <taxon>Bacteria</taxon>
        <taxon>Pseudomonadati</taxon>
        <taxon>Gemmatimonadota</taxon>
        <taxon>Gemmatimonadia</taxon>
        <taxon>Gemmatimonadales</taxon>
        <taxon>Gemmatimonadaceae</taxon>
        <taxon>Gemmatimonas</taxon>
    </lineage>
</organism>
<dbReference type="InterPro" id="IPR014284">
    <property type="entry name" value="RNA_pol_sigma-70_dom"/>
</dbReference>
<dbReference type="InterPro" id="IPR039425">
    <property type="entry name" value="RNA_pol_sigma-70-like"/>
</dbReference>
<feature type="region of interest" description="Disordered" evidence="6">
    <location>
        <begin position="102"/>
        <end position="121"/>
    </location>
</feature>
<dbReference type="GO" id="GO:0006352">
    <property type="term" value="P:DNA-templated transcription initiation"/>
    <property type="evidence" value="ECO:0007669"/>
    <property type="project" value="InterPro"/>
</dbReference>
<proteinExistence type="inferred from homology"/>
<dbReference type="GO" id="GO:0016987">
    <property type="term" value="F:sigma factor activity"/>
    <property type="evidence" value="ECO:0007669"/>
    <property type="project" value="UniProtKB-KW"/>
</dbReference>
<dbReference type="GO" id="GO:0003677">
    <property type="term" value="F:DNA binding"/>
    <property type="evidence" value="ECO:0007669"/>
    <property type="project" value="UniProtKB-KW"/>
</dbReference>
<dbReference type="PANTHER" id="PTHR43133:SF8">
    <property type="entry name" value="RNA POLYMERASE SIGMA FACTOR HI_1459-RELATED"/>
    <property type="match status" value="1"/>
</dbReference>
<dbReference type="InterPro" id="IPR013249">
    <property type="entry name" value="RNA_pol_sigma70_r4_t2"/>
</dbReference>
<keyword evidence="10" id="KW-1185">Reference proteome</keyword>
<feature type="compositionally biased region" description="Basic and acidic residues" evidence="6">
    <location>
        <begin position="112"/>
        <end position="121"/>
    </location>
</feature>
<keyword evidence="2" id="KW-0805">Transcription regulation</keyword>
<dbReference type="SUPFAM" id="SSF88946">
    <property type="entry name" value="Sigma2 domain of RNA polymerase sigma factors"/>
    <property type="match status" value="1"/>
</dbReference>
<dbReference type="Pfam" id="PF04542">
    <property type="entry name" value="Sigma70_r2"/>
    <property type="match status" value="1"/>
</dbReference>
<dbReference type="Gene3D" id="1.10.10.10">
    <property type="entry name" value="Winged helix-like DNA-binding domain superfamily/Winged helix DNA-binding domain"/>
    <property type="match status" value="1"/>
</dbReference>
<feature type="domain" description="RNA polymerase sigma-70 region 2" evidence="7">
    <location>
        <begin position="32"/>
        <end position="98"/>
    </location>
</feature>
<dbReference type="SUPFAM" id="SSF88659">
    <property type="entry name" value="Sigma3 and sigma4 domains of RNA polymerase sigma factors"/>
    <property type="match status" value="1"/>
</dbReference>
<dbReference type="InterPro" id="IPR013325">
    <property type="entry name" value="RNA_pol_sigma_r2"/>
</dbReference>
<dbReference type="KEGG" id="gau:GAU_0527"/>
<dbReference type="Pfam" id="PF08281">
    <property type="entry name" value="Sigma70_r4_2"/>
    <property type="match status" value="1"/>
</dbReference>
<dbReference type="Gene3D" id="1.10.1740.10">
    <property type="match status" value="1"/>
</dbReference>
<evidence type="ECO:0000256" key="3">
    <source>
        <dbReference type="ARBA" id="ARBA00023082"/>
    </source>
</evidence>
<evidence type="ECO:0000313" key="9">
    <source>
        <dbReference type="EMBL" id="BAH37569.1"/>
    </source>
</evidence>
<evidence type="ECO:0000259" key="8">
    <source>
        <dbReference type="Pfam" id="PF08281"/>
    </source>
</evidence>
<accession>C1A5Q9</accession>
<keyword evidence="4" id="KW-0238">DNA-binding</keyword>
<evidence type="ECO:0000256" key="1">
    <source>
        <dbReference type="ARBA" id="ARBA00010641"/>
    </source>
</evidence>
<protein>
    <submittedName>
        <fullName evidence="9">RNA polymerase ECF-type sigma factor</fullName>
    </submittedName>
</protein>
<dbReference type="InterPro" id="IPR007627">
    <property type="entry name" value="RNA_pol_sigma70_r2"/>
</dbReference>
<evidence type="ECO:0000256" key="4">
    <source>
        <dbReference type="ARBA" id="ARBA00023125"/>
    </source>
</evidence>
<keyword evidence="5" id="KW-0804">Transcription</keyword>
<evidence type="ECO:0000256" key="5">
    <source>
        <dbReference type="ARBA" id="ARBA00023163"/>
    </source>
</evidence>
<dbReference type="NCBIfam" id="TIGR02937">
    <property type="entry name" value="sigma70-ECF"/>
    <property type="match status" value="1"/>
</dbReference>
<dbReference type="CDD" id="cd06171">
    <property type="entry name" value="Sigma70_r4"/>
    <property type="match status" value="1"/>
</dbReference>
<comment type="similarity">
    <text evidence="1">Belongs to the sigma-70 factor family. ECF subfamily.</text>
</comment>
<evidence type="ECO:0000256" key="6">
    <source>
        <dbReference type="SAM" id="MobiDB-lite"/>
    </source>
</evidence>
<feature type="domain" description="RNA polymerase sigma factor 70 region 4 type 2" evidence="8">
    <location>
        <begin position="124"/>
        <end position="176"/>
    </location>
</feature>
<dbReference type="STRING" id="379066.GAU_0527"/>
<dbReference type="EMBL" id="AP009153">
    <property type="protein sequence ID" value="BAH37569.1"/>
    <property type="molecule type" value="Genomic_DNA"/>
</dbReference>
<dbReference type="AlphaFoldDB" id="C1A5Q9"/>